<feature type="compositionally biased region" description="Pro residues" evidence="2">
    <location>
        <begin position="642"/>
        <end position="652"/>
    </location>
</feature>
<dbReference type="PRINTS" id="PR01217">
    <property type="entry name" value="PRICHEXTENSN"/>
</dbReference>
<evidence type="ECO:0000313" key="4">
    <source>
        <dbReference type="EMBL" id="KAF5358100.1"/>
    </source>
</evidence>
<dbReference type="SMART" id="SM00526">
    <property type="entry name" value="H15"/>
    <property type="match status" value="1"/>
</dbReference>
<feature type="compositionally biased region" description="Polar residues" evidence="2">
    <location>
        <begin position="583"/>
        <end position="600"/>
    </location>
</feature>
<dbReference type="EMBL" id="JAACJO010000005">
    <property type="protein sequence ID" value="KAF5358100.1"/>
    <property type="molecule type" value="Genomic_DNA"/>
</dbReference>
<dbReference type="InterPro" id="IPR036388">
    <property type="entry name" value="WH-like_DNA-bd_sf"/>
</dbReference>
<feature type="compositionally biased region" description="Low complexity" evidence="2">
    <location>
        <begin position="407"/>
        <end position="436"/>
    </location>
</feature>
<dbReference type="GO" id="GO:0000786">
    <property type="term" value="C:nucleosome"/>
    <property type="evidence" value="ECO:0007669"/>
    <property type="project" value="InterPro"/>
</dbReference>
<proteinExistence type="predicted"/>
<feature type="compositionally biased region" description="Low complexity" evidence="2">
    <location>
        <begin position="617"/>
        <end position="641"/>
    </location>
</feature>
<evidence type="ECO:0000256" key="1">
    <source>
        <dbReference type="ARBA" id="ARBA00020833"/>
    </source>
</evidence>
<keyword evidence="5" id="KW-1185">Reference proteome</keyword>
<reference evidence="4 5" key="1">
    <citation type="journal article" date="2020" name="ISME J.">
        <title>Uncovering the hidden diversity of litter-decomposition mechanisms in mushroom-forming fungi.</title>
        <authorList>
            <person name="Floudas D."/>
            <person name="Bentzer J."/>
            <person name="Ahren D."/>
            <person name="Johansson T."/>
            <person name="Persson P."/>
            <person name="Tunlid A."/>
        </authorList>
    </citation>
    <scope>NUCLEOTIDE SEQUENCE [LARGE SCALE GENOMIC DNA]</scope>
    <source>
        <strain evidence="4 5">CBS 146.42</strain>
    </source>
</reference>
<dbReference type="PROSITE" id="PS51504">
    <property type="entry name" value="H15"/>
    <property type="match status" value="1"/>
</dbReference>
<feature type="region of interest" description="Disordered" evidence="2">
    <location>
        <begin position="79"/>
        <end position="266"/>
    </location>
</feature>
<dbReference type="Gene3D" id="1.10.10.10">
    <property type="entry name" value="Winged helix-like DNA-binding domain superfamily/Winged helix DNA-binding domain"/>
    <property type="match status" value="1"/>
</dbReference>
<dbReference type="GO" id="GO:0003677">
    <property type="term" value="F:DNA binding"/>
    <property type="evidence" value="ECO:0007669"/>
    <property type="project" value="InterPro"/>
</dbReference>
<feature type="compositionally biased region" description="Pro residues" evidence="2">
    <location>
        <begin position="380"/>
        <end position="389"/>
    </location>
</feature>
<feature type="compositionally biased region" description="Pro residues" evidence="2">
    <location>
        <begin position="223"/>
        <end position="241"/>
    </location>
</feature>
<feature type="region of interest" description="Disordered" evidence="2">
    <location>
        <begin position="559"/>
        <end position="788"/>
    </location>
</feature>
<feature type="compositionally biased region" description="Polar residues" evidence="2">
    <location>
        <begin position="79"/>
        <end position="93"/>
    </location>
</feature>
<feature type="compositionally biased region" description="Low complexity" evidence="2">
    <location>
        <begin position="343"/>
        <end position="352"/>
    </location>
</feature>
<dbReference type="Pfam" id="PF00538">
    <property type="entry name" value="Linker_histone"/>
    <property type="match status" value="1"/>
</dbReference>
<dbReference type="InterPro" id="IPR036390">
    <property type="entry name" value="WH_DNA-bd_sf"/>
</dbReference>
<name>A0A8H5LHW4_9AGAR</name>
<feature type="compositionally biased region" description="Acidic residues" evidence="2">
    <location>
        <begin position="775"/>
        <end position="788"/>
    </location>
</feature>
<comment type="caution">
    <text evidence="4">The sequence shown here is derived from an EMBL/GenBank/DDBJ whole genome shotgun (WGS) entry which is preliminary data.</text>
</comment>
<dbReference type="OrthoDB" id="5863171at2759"/>
<gene>
    <name evidence="4" type="ORF">D9756_001974</name>
</gene>
<accession>A0A8H5LHW4</accession>
<evidence type="ECO:0000259" key="3">
    <source>
        <dbReference type="PROSITE" id="PS51504"/>
    </source>
</evidence>
<protein>
    <recommendedName>
        <fullName evidence="1">Histone H1</fullName>
    </recommendedName>
</protein>
<evidence type="ECO:0000313" key="5">
    <source>
        <dbReference type="Proteomes" id="UP000559027"/>
    </source>
</evidence>
<feature type="region of interest" description="Disordered" evidence="2">
    <location>
        <begin position="313"/>
        <end position="442"/>
    </location>
</feature>
<dbReference type="SUPFAM" id="SSF46785">
    <property type="entry name" value="Winged helix' DNA-binding domain"/>
    <property type="match status" value="1"/>
</dbReference>
<feature type="compositionally biased region" description="Basic and acidic residues" evidence="2">
    <location>
        <begin position="756"/>
        <end position="765"/>
    </location>
</feature>
<dbReference type="GO" id="GO:0006334">
    <property type="term" value="P:nucleosome assembly"/>
    <property type="evidence" value="ECO:0007669"/>
    <property type="project" value="InterPro"/>
</dbReference>
<feature type="compositionally biased region" description="Polar residues" evidence="2">
    <location>
        <begin position="687"/>
        <end position="698"/>
    </location>
</feature>
<feature type="compositionally biased region" description="Pro residues" evidence="2">
    <location>
        <begin position="183"/>
        <end position="202"/>
    </location>
</feature>
<organism evidence="4 5">
    <name type="scientific">Leucocoprinus leucothites</name>
    <dbReference type="NCBI Taxonomy" id="201217"/>
    <lineage>
        <taxon>Eukaryota</taxon>
        <taxon>Fungi</taxon>
        <taxon>Dikarya</taxon>
        <taxon>Basidiomycota</taxon>
        <taxon>Agaricomycotina</taxon>
        <taxon>Agaricomycetes</taxon>
        <taxon>Agaricomycetidae</taxon>
        <taxon>Agaricales</taxon>
        <taxon>Agaricineae</taxon>
        <taxon>Agaricaceae</taxon>
        <taxon>Leucocoprinus</taxon>
    </lineage>
</organism>
<evidence type="ECO:0000256" key="2">
    <source>
        <dbReference type="SAM" id="MobiDB-lite"/>
    </source>
</evidence>
<feature type="compositionally biased region" description="Polar residues" evidence="2">
    <location>
        <begin position="710"/>
        <end position="719"/>
    </location>
</feature>
<feature type="compositionally biased region" description="Pro residues" evidence="2">
    <location>
        <begin position="146"/>
        <end position="176"/>
    </location>
</feature>
<dbReference type="AlphaFoldDB" id="A0A8H5LHW4"/>
<dbReference type="InterPro" id="IPR005818">
    <property type="entry name" value="Histone_H1/H5_H15"/>
</dbReference>
<feature type="domain" description="H15" evidence="3">
    <location>
        <begin position="260"/>
        <end position="329"/>
    </location>
</feature>
<sequence length="788" mass="84256">MQAASSPYLPPPPQPYYHNLYHIQPLAPQDHDLKRQYLALLPPQQIIEICLTFDVHVPPYIKSTIWPQDLHSAIANLRKPTTNGDASASASSQKENDKPPEPVMASLERPLDEPSNPQPSSSSIVVPAAEPQPPDKPAENAAPTTTPAPPTPVPAPAPVPATPVAPPAPQQPPYPHQPYGYPQHPPAAYPHAPYYPPPPGYPSYPSTYPHYPPPVPNGYSHSPHPPPPPPHPPYPPPPNPVYPTTHAPQPPAHPEQGSDDLPSYEEMIVEALQESNDPEGCAPKDLFAWMAARYPLQSNFRPSASQALQKAFKRGRLEKSNNGKYRLSATWEGGNTSRRTTRRPQTQTQQTSALGSSASPFTHAPLVHHHQQHQQNAHSPPYPGQPFPYPYGSTAPGYPGYPPPQTLPQAQAQPPQATQSEAAKTTTTSTADKSATGLDPASDVDRDAYEAAQNILKAINFGDLFQIASEGGADGKKADDVSVDQLTSLLVQAQNAMSAQMDAAPHVASSQPAVPLPTLSANAGVAVAVPTVSEPPTNVRAELQAQLVLLAAQLAELSQENEENIGPSGDQPQVAPPLPTPAILQQPQSVEVNHQTQPSMTFDPPFMDALLPPPSFSLPEPQAQIQQQSPPTTSSQRQPETQPQPQPQPPQSPHLTPHHQEDDVPIDPVLQGLANVDGPVSPVPAQAINSAQPSSIDHTMTVEALPSASAPRSTTPLVASQQQSPPPPPPLRPIFAVPDTMPGSVVSTSVPPHAPEPLHEPEAEQHTTTPNFVDGETDSDDDDMEEIA</sequence>
<dbReference type="Proteomes" id="UP000559027">
    <property type="component" value="Unassembled WGS sequence"/>
</dbReference>